<dbReference type="Proteomes" id="UP000318571">
    <property type="component" value="Chromosome 8"/>
</dbReference>
<dbReference type="OrthoDB" id="1932925at2759"/>
<feature type="transmembrane region" description="Helical" evidence="8">
    <location>
        <begin position="596"/>
        <end position="615"/>
    </location>
</feature>
<feature type="transmembrane region" description="Helical" evidence="8">
    <location>
        <begin position="291"/>
        <end position="309"/>
    </location>
</feature>
<evidence type="ECO:0000256" key="7">
    <source>
        <dbReference type="ARBA" id="ARBA00023180"/>
    </source>
</evidence>
<dbReference type="GO" id="GO:0016020">
    <property type="term" value="C:membrane"/>
    <property type="evidence" value="ECO:0007669"/>
    <property type="project" value="UniProtKB-SubCell"/>
</dbReference>
<feature type="transmembrane region" description="Helical" evidence="8">
    <location>
        <begin position="664"/>
        <end position="689"/>
    </location>
</feature>
<evidence type="ECO:0000313" key="10">
    <source>
        <dbReference type="EMBL" id="TRY61460.1"/>
    </source>
</evidence>
<keyword evidence="4 8" id="KW-0812">Transmembrane</keyword>
<feature type="transmembrane region" description="Helical" evidence="8">
    <location>
        <begin position="622"/>
        <end position="644"/>
    </location>
</feature>
<accession>A0A553N7S5</accession>
<evidence type="ECO:0000256" key="8">
    <source>
        <dbReference type="SAM" id="Phobius"/>
    </source>
</evidence>
<feature type="transmembrane region" description="Helical" evidence="8">
    <location>
        <begin position="218"/>
        <end position="237"/>
    </location>
</feature>
<dbReference type="InterPro" id="IPR012419">
    <property type="entry name" value="Cas1_AcylTrans_dom"/>
</dbReference>
<dbReference type="PANTHER" id="PTHR13533:SF1">
    <property type="entry name" value="N-ACETYLNEURAMINATE 9-O-ACETYLTRANSFERASE"/>
    <property type="match status" value="1"/>
</dbReference>
<evidence type="ECO:0000256" key="4">
    <source>
        <dbReference type="ARBA" id="ARBA00022692"/>
    </source>
</evidence>
<dbReference type="Pfam" id="PF07779">
    <property type="entry name" value="Cas1_AcylT"/>
    <property type="match status" value="1"/>
</dbReference>
<name>A0A553N7S5_TIGCA</name>
<comment type="caution">
    <text evidence="10">The sequence shown here is derived from an EMBL/GenBank/DDBJ whole genome shotgun (WGS) entry which is preliminary data.</text>
</comment>
<dbReference type="PANTHER" id="PTHR13533">
    <property type="entry name" value="N-ACETYLNEURAMINATE 9-O-ACETYLTRANSFERASE"/>
    <property type="match status" value="1"/>
</dbReference>
<gene>
    <name evidence="10" type="ORF">TCAL_03164</name>
</gene>
<protein>
    <recommendedName>
        <fullName evidence="9">Cas1p 10 TM acyl transferase domain-containing protein</fullName>
    </recommendedName>
</protein>
<feature type="transmembrane region" description="Helical" evidence="8">
    <location>
        <begin position="440"/>
        <end position="463"/>
    </location>
</feature>
<feature type="transmembrane region" description="Helical" evidence="8">
    <location>
        <begin position="381"/>
        <end position="403"/>
    </location>
</feature>
<keyword evidence="5 8" id="KW-1133">Transmembrane helix</keyword>
<feature type="transmembrane region" description="Helical" evidence="8">
    <location>
        <begin position="561"/>
        <end position="584"/>
    </location>
</feature>
<sequence>MRQIFHSLRRLSASALDPQDIAEEYPAHFNLHWKSNEQNLKLDFFWLPEYKRSMESLLDQLMLKPPSIVVLGIAVHSIKSSNNSVETLLAYRKNLTRLAQKLNSYGSVPSTHFLWMMQPPVNHAQLERSRQMITNAAISQYNDVAMEVFKDSSIVTTWESVPSLVEEFINDLTDGIHMPVPALKQASLMLLNLHCNEKMNFQDGSCCKKSDSPTSLQMFSFGLVYLCAFLLIFTLVYQRFCQYNSYHVVPVEDGPGPTSALLSLYEVLVAPSNPTNGSMAGAAAQGSDMGTFLWAMTKLAIILSYFYVCDRTNFFMKENKYFTPLSFWLPLLYVVVLGIFFNEESKGTRFLHREQTDEWKGWMQLVILIYHFTGASSSLPIYLHIRVLVASYIFLNGYGNFFYVWRNGKLGMERLLQVLFRMNFLTLMLCVGMNRPYQEYYFVPLISFWFSLQYLILAIPPKITSQSCESHPMHYFYFILKVLAMLGIISILYISEVFFEKIFLTRPWKALFVSMDDDIREWWFRWRLDRYSMVCGTVFAFMVALGHRYKLLDESPNGRLFPGVISVILTLASGSALIAFLVFALYCRGKEYCNNIHSYISAVPIVSFILLRNVFGRIRCRYSTFFAWFGRISLELFIAQYHIWLAADTHGVLVLIPNYPVVNLILTSFIFICAAHEVHVITSTLLPYVVPSDSKLILRNLVIFLFLMIPIGIRDGML</sequence>
<feature type="transmembrane region" description="Helical" evidence="8">
    <location>
        <begin position="696"/>
        <end position="713"/>
    </location>
</feature>
<evidence type="ECO:0000313" key="11">
    <source>
        <dbReference type="Proteomes" id="UP000318571"/>
    </source>
</evidence>
<feature type="domain" description="Cas1p 10 TM acyl transferase" evidence="9">
    <location>
        <begin position="199"/>
        <end position="701"/>
    </location>
</feature>
<keyword evidence="7" id="KW-0325">Glycoprotein</keyword>
<dbReference type="OMA" id="WSAREWA"/>
<evidence type="ECO:0000256" key="6">
    <source>
        <dbReference type="ARBA" id="ARBA00023136"/>
    </source>
</evidence>
<evidence type="ECO:0000256" key="1">
    <source>
        <dbReference type="ARBA" id="ARBA00004141"/>
    </source>
</evidence>
<keyword evidence="11" id="KW-1185">Reference proteome</keyword>
<keyword evidence="6 8" id="KW-0472">Membrane</keyword>
<feature type="transmembrane region" description="Helical" evidence="8">
    <location>
        <begin position="531"/>
        <end position="549"/>
    </location>
</feature>
<proteinExistence type="inferred from homology"/>
<evidence type="ECO:0000259" key="9">
    <source>
        <dbReference type="Pfam" id="PF07779"/>
    </source>
</evidence>
<reference evidence="10 11" key="1">
    <citation type="journal article" date="2018" name="Nat. Ecol. Evol.">
        <title>Genomic signatures of mitonuclear coevolution across populations of Tigriopus californicus.</title>
        <authorList>
            <person name="Barreto F.S."/>
            <person name="Watson E.T."/>
            <person name="Lima T.G."/>
            <person name="Willett C.S."/>
            <person name="Edmands S."/>
            <person name="Li W."/>
            <person name="Burton R.S."/>
        </authorList>
    </citation>
    <scope>NUCLEOTIDE SEQUENCE [LARGE SCALE GENOMIC DNA]</scope>
    <source>
        <strain evidence="10 11">San Diego</strain>
    </source>
</reference>
<feature type="transmembrane region" description="Helical" evidence="8">
    <location>
        <begin position="415"/>
        <end position="434"/>
    </location>
</feature>
<dbReference type="AlphaFoldDB" id="A0A553N7S5"/>
<keyword evidence="3" id="KW-0808">Transferase</keyword>
<evidence type="ECO:0000256" key="5">
    <source>
        <dbReference type="ARBA" id="ARBA00022989"/>
    </source>
</evidence>
<organism evidence="10 11">
    <name type="scientific">Tigriopus californicus</name>
    <name type="common">Marine copepod</name>
    <dbReference type="NCBI Taxonomy" id="6832"/>
    <lineage>
        <taxon>Eukaryota</taxon>
        <taxon>Metazoa</taxon>
        <taxon>Ecdysozoa</taxon>
        <taxon>Arthropoda</taxon>
        <taxon>Crustacea</taxon>
        <taxon>Multicrustacea</taxon>
        <taxon>Hexanauplia</taxon>
        <taxon>Copepoda</taxon>
        <taxon>Harpacticoida</taxon>
        <taxon>Harpacticidae</taxon>
        <taxon>Tigriopus</taxon>
    </lineage>
</organism>
<evidence type="ECO:0000256" key="2">
    <source>
        <dbReference type="ARBA" id="ARBA00010666"/>
    </source>
</evidence>
<dbReference type="GO" id="GO:0005794">
    <property type="term" value="C:Golgi apparatus"/>
    <property type="evidence" value="ECO:0007669"/>
    <property type="project" value="UniProtKB-ARBA"/>
</dbReference>
<comment type="subcellular location">
    <subcellularLocation>
        <location evidence="1">Membrane</location>
        <topology evidence="1">Multi-pass membrane protein</topology>
    </subcellularLocation>
</comment>
<feature type="transmembrane region" description="Helical" evidence="8">
    <location>
        <begin position="475"/>
        <end position="494"/>
    </location>
</feature>
<dbReference type="GO" id="GO:0005975">
    <property type="term" value="P:carbohydrate metabolic process"/>
    <property type="evidence" value="ECO:0007669"/>
    <property type="project" value="UniProtKB-ARBA"/>
</dbReference>
<feature type="transmembrane region" description="Helical" evidence="8">
    <location>
        <begin position="321"/>
        <end position="341"/>
    </location>
</feature>
<comment type="similarity">
    <text evidence="2">Belongs to the PC-esterase family. CASD1 subfamily.</text>
</comment>
<evidence type="ECO:0000256" key="3">
    <source>
        <dbReference type="ARBA" id="ARBA00022679"/>
    </source>
</evidence>
<dbReference type="GO" id="GO:0016740">
    <property type="term" value="F:transferase activity"/>
    <property type="evidence" value="ECO:0007669"/>
    <property type="project" value="UniProtKB-KW"/>
</dbReference>
<dbReference type="EMBL" id="VCGU01000459">
    <property type="protein sequence ID" value="TRY61460.1"/>
    <property type="molecule type" value="Genomic_DNA"/>
</dbReference>